<gene>
    <name evidence="11" type="ORF">SUTH_01754</name>
</gene>
<evidence type="ECO:0000256" key="2">
    <source>
        <dbReference type="ARBA" id="ARBA00004382"/>
    </source>
</evidence>
<dbReference type="HOGENOM" id="CLU_045000_5_2_4"/>
<dbReference type="NCBIfam" id="NF003465">
    <property type="entry name" value="PRK05089.1"/>
    <property type="match status" value="1"/>
</dbReference>
<dbReference type="GO" id="GO:0005507">
    <property type="term" value="F:copper ion binding"/>
    <property type="evidence" value="ECO:0007669"/>
    <property type="project" value="InterPro"/>
</dbReference>
<evidence type="ECO:0000256" key="1">
    <source>
        <dbReference type="ARBA" id="ARBA00004007"/>
    </source>
</evidence>
<evidence type="ECO:0000313" key="12">
    <source>
        <dbReference type="Proteomes" id="UP000031637"/>
    </source>
</evidence>
<evidence type="ECO:0000256" key="8">
    <source>
        <dbReference type="ARBA" id="ARBA00023008"/>
    </source>
</evidence>
<dbReference type="InterPro" id="IPR007533">
    <property type="entry name" value="Cyt_c_oxidase_assmbl_CtaG"/>
</dbReference>
<dbReference type="RefSeq" id="WP_041098618.1">
    <property type="nucleotide sequence ID" value="NZ_AP012547.1"/>
</dbReference>
<keyword evidence="8" id="KW-0186">Copper</keyword>
<feature type="transmembrane region" description="Helical" evidence="10">
    <location>
        <begin position="21"/>
        <end position="42"/>
    </location>
</feature>
<comment type="function">
    <text evidence="1">Exerts its effect at some terminal stage of cytochrome c oxidase synthesis, probably by being involved in the insertion of the copper B into subunit I.</text>
</comment>
<proteinExistence type="inferred from homology"/>
<comment type="subcellular location">
    <subcellularLocation>
        <location evidence="2">Cell inner membrane</location>
        <topology evidence="2">Single-pass type II membrane protein</topology>
        <orientation evidence="2">Periplasmic side</orientation>
    </subcellularLocation>
</comment>
<dbReference type="GO" id="GO:0005886">
    <property type="term" value="C:plasma membrane"/>
    <property type="evidence" value="ECO:0007669"/>
    <property type="project" value="UniProtKB-SubCell"/>
</dbReference>
<dbReference type="Gene3D" id="2.60.370.10">
    <property type="entry name" value="Ctag/Cox11"/>
    <property type="match status" value="1"/>
</dbReference>
<evidence type="ECO:0000256" key="10">
    <source>
        <dbReference type="SAM" id="Phobius"/>
    </source>
</evidence>
<evidence type="ECO:0000256" key="6">
    <source>
        <dbReference type="ARBA" id="ARBA00022968"/>
    </source>
</evidence>
<evidence type="ECO:0000313" key="11">
    <source>
        <dbReference type="EMBL" id="BAO29546.1"/>
    </source>
</evidence>
<evidence type="ECO:0000256" key="5">
    <source>
        <dbReference type="ARBA" id="ARBA00022692"/>
    </source>
</evidence>
<dbReference type="PIRSF" id="PIRSF005413">
    <property type="entry name" value="COX11"/>
    <property type="match status" value="1"/>
</dbReference>
<keyword evidence="7 10" id="KW-1133">Transmembrane helix</keyword>
<name>W0SET3_9PROT</name>
<evidence type="ECO:0000256" key="3">
    <source>
        <dbReference type="ARBA" id="ARBA00009620"/>
    </source>
</evidence>
<protein>
    <recommendedName>
        <fullName evidence="4">Cytochrome c oxidase assembly protein CtaG</fullName>
    </recommendedName>
</protein>
<sequence>MSASRDSATLAAGNRRLAWQLAAGALLMAGFGYLLVPIYRVFCEYTGFNGTTARIDFGQAATHGVDRTRWVTVEFAANTSADLPWDFRPEVTSLRVHPGEMVVAQFEARNRGNREIVGQAVPSVTPGLAAAHFRKIECFCFSRQPLAPGQTLKLPVQFQVGSDLPPGIATLTLSYTFFELPGSRVTAAAGNQRKEPS</sequence>
<keyword evidence="12" id="KW-1185">Reference proteome</keyword>
<evidence type="ECO:0000256" key="9">
    <source>
        <dbReference type="ARBA" id="ARBA00023136"/>
    </source>
</evidence>
<dbReference type="InterPro" id="IPR023471">
    <property type="entry name" value="CtaG/Cox11_dom_sf"/>
</dbReference>
<keyword evidence="6" id="KW-0735">Signal-anchor</keyword>
<organism evidence="11 12">
    <name type="scientific">Sulfuritalea hydrogenivorans sk43H</name>
    <dbReference type="NCBI Taxonomy" id="1223802"/>
    <lineage>
        <taxon>Bacteria</taxon>
        <taxon>Pseudomonadati</taxon>
        <taxon>Pseudomonadota</taxon>
        <taxon>Betaproteobacteria</taxon>
        <taxon>Nitrosomonadales</taxon>
        <taxon>Sterolibacteriaceae</taxon>
        <taxon>Sulfuritalea</taxon>
    </lineage>
</organism>
<accession>W0SET3</accession>
<dbReference type="STRING" id="1223802.SUTH_01754"/>
<dbReference type="PANTHER" id="PTHR21320:SF3">
    <property type="entry name" value="CYTOCHROME C OXIDASE ASSEMBLY PROTEIN COX11, MITOCHONDRIAL-RELATED"/>
    <property type="match status" value="1"/>
</dbReference>
<keyword evidence="9 10" id="KW-0472">Membrane</keyword>
<comment type="similarity">
    <text evidence="3">Belongs to the COX11/CtaG family.</text>
</comment>
<dbReference type="SUPFAM" id="SSF110111">
    <property type="entry name" value="Ctag/Cox11"/>
    <property type="match status" value="1"/>
</dbReference>
<dbReference type="AlphaFoldDB" id="W0SET3"/>
<reference evidence="11 12" key="1">
    <citation type="journal article" date="2014" name="Syst. Appl. Microbiol.">
        <title>Complete genomes of freshwater sulfur oxidizers Sulfuricella denitrificans skB26 and Sulfuritalea hydrogenivorans sk43H: genetic insights into the sulfur oxidation pathway of betaproteobacteria.</title>
        <authorList>
            <person name="Watanabe T."/>
            <person name="Kojima H."/>
            <person name="Fukui M."/>
        </authorList>
    </citation>
    <scope>NUCLEOTIDE SEQUENCE [LARGE SCALE GENOMIC DNA]</scope>
    <source>
        <strain evidence="11">DSM22779</strain>
    </source>
</reference>
<dbReference type="KEGG" id="shd:SUTH_01754"/>
<dbReference type="EMBL" id="AP012547">
    <property type="protein sequence ID" value="BAO29546.1"/>
    <property type="molecule type" value="Genomic_DNA"/>
</dbReference>
<dbReference type="PANTHER" id="PTHR21320">
    <property type="entry name" value="CYTOCHROME C OXIDASE ASSEMBLY PROTEIN COX11-RELATED"/>
    <property type="match status" value="1"/>
</dbReference>
<dbReference type="OrthoDB" id="9804841at2"/>
<dbReference type="Pfam" id="PF04442">
    <property type="entry name" value="CtaG_Cox11"/>
    <property type="match status" value="1"/>
</dbReference>
<evidence type="ECO:0000256" key="4">
    <source>
        <dbReference type="ARBA" id="ARBA00015384"/>
    </source>
</evidence>
<keyword evidence="5 10" id="KW-0812">Transmembrane</keyword>
<dbReference type="Proteomes" id="UP000031637">
    <property type="component" value="Chromosome"/>
</dbReference>
<evidence type="ECO:0000256" key="7">
    <source>
        <dbReference type="ARBA" id="ARBA00022989"/>
    </source>
</evidence>